<comment type="caution">
    <text evidence="1">The sequence shown here is derived from an EMBL/GenBank/DDBJ whole genome shotgun (WGS) entry which is preliminary data.</text>
</comment>
<evidence type="ECO:0000313" key="1">
    <source>
        <dbReference type="EMBL" id="OMO99374.1"/>
    </source>
</evidence>
<accession>A0A1R3JX14</accession>
<dbReference type="AlphaFoldDB" id="A0A1R3JX14"/>
<organism evidence="1 2">
    <name type="scientific">Corchorus capsularis</name>
    <name type="common">Jute</name>
    <dbReference type="NCBI Taxonomy" id="210143"/>
    <lineage>
        <taxon>Eukaryota</taxon>
        <taxon>Viridiplantae</taxon>
        <taxon>Streptophyta</taxon>
        <taxon>Embryophyta</taxon>
        <taxon>Tracheophyta</taxon>
        <taxon>Spermatophyta</taxon>
        <taxon>Magnoliopsida</taxon>
        <taxon>eudicotyledons</taxon>
        <taxon>Gunneridae</taxon>
        <taxon>Pentapetalae</taxon>
        <taxon>rosids</taxon>
        <taxon>malvids</taxon>
        <taxon>Malvales</taxon>
        <taxon>Malvaceae</taxon>
        <taxon>Grewioideae</taxon>
        <taxon>Apeibeae</taxon>
        <taxon>Corchorus</taxon>
    </lineage>
</organism>
<gene>
    <name evidence="1" type="ORF">CCACVL1_03831</name>
</gene>
<dbReference type="EMBL" id="AWWV01006885">
    <property type="protein sequence ID" value="OMO99374.1"/>
    <property type="molecule type" value="Genomic_DNA"/>
</dbReference>
<sequence>MDRSLTPNCVILPSISHGFTRHIPNVFFTHHPD</sequence>
<reference evidence="1 2" key="1">
    <citation type="submission" date="2013-09" db="EMBL/GenBank/DDBJ databases">
        <title>Corchorus capsularis genome sequencing.</title>
        <authorList>
            <person name="Alam M."/>
            <person name="Haque M.S."/>
            <person name="Islam M.S."/>
            <person name="Emdad E.M."/>
            <person name="Islam M.M."/>
            <person name="Ahmed B."/>
            <person name="Halim A."/>
            <person name="Hossen Q.M.M."/>
            <person name="Hossain M.Z."/>
            <person name="Ahmed R."/>
            <person name="Khan M.M."/>
            <person name="Islam R."/>
            <person name="Rashid M.M."/>
            <person name="Khan S.A."/>
            <person name="Rahman M.S."/>
            <person name="Alam M."/>
        </authorList>
    </citation>
    <scope>NUCLEOTIDE SEQUENCE [LARGE SCALE GENOMIC DNA]</scope>
    <source>
        <strain evidence="2">cv. CVL-1</strain>
        <tissue evidence="1">Whole seedling</tissue>
    </source>
</reference>
<dbReference type="Gramene" id="OMO99374">
    <property type="protein sequence ID" value="OMO99374"/>
    <property type="gene ID" value="CCACVL1_03831"/>
</dbReference>
<evidence type="ECO:0000313" key="2">
    <source>
        <dbReference type="Proteomes" id="UP000188268"/>
    </source>
</evidence>
<dbReference type="Proteomes" id="UP000188268">
    <property type="component" value="Unassembled WGS sequence"/>
</dbReference>
<keyword evidence="2" id="KW-1185">Reference proteome</keyword>
<protein>
    <submittedName>
        <fullName evidence="1">Uncharacterized protein</fullName>
    </submittedName>
</protein>
<proteinExistence type="predicted"/>
<name>A0A1R3JX14_COCAP</name>